<keyword evidence="4" id="KW-1133">Transmembrane helix</keyword>
<dbReference type="Pfam" id="PF02790">
    <property type="entry name" value="COX2_TM"/>
    <property type="match status" value="1"/>
</dbReference>
<keyword evidence="2 4" id="KW-0812">Transmembrane</keyword>
<evidence type="ECO:0000256" key="4">
    <source>
        <dbReference type="SAM" id="Phobius"/>
    </source>
</evidence>
<comment type="subcellular location">
    <subcellularLocation>
        <location evidence="1">Membrane</location>
        <topology evidence="1">Multi-pass membrane protein</topology>
    </subcellularLocation>
</comment>
<keyword evidence="3 4" id="KW-0472">Membrane</keyword>
<dbReference type="GO" id="GO:0016491">
    <property type="term" value="F:oxidoreductase activity"/>
    <property type="evidence" value="ECO:0007669"/>
    <property type="project" value="UniProtKB-KW"/>
</dbReference>
<dbReference type="GO" id="GO:0016020">
    <property type="term" value="C:membrane"/>
    <property type="evidence" value="ECO:0007669"/>
    <property type="project" value="UniProtKB-SubCell"/>
</dbReference>
<gene>
    <name evidence="6" type="ORF">MNBD_GAMMA14-1925</name>
</gene>
<accession>A0A3B0YZ56</accession>
<evidence type="ECO:0000313" key="6">
    <source>
        <dbReference type="EMBL" id="VAW82000.1"/>
    </source>
</evidence>
<evidence type="ECO:0000259" key="5">
    <source>
        <dbReference type="PROSITE" id="PS50999"/>
    </source>
</evidence>
<dbReference type="EC" id="1.9.3.1" evidence="6"/>
<feature type="transmembrane region" description="Helical" evidence="4">
    <location>
        <begin position="50"/>
        <end position="72"/>
    </location>
</feature>
<feature type="domain" description="Cytochrome oxidase subunit II transmembrane region profile" evidence="5">
    <location>
        <begin position="25"/>
        <end position="93"/>
    </location>
</feature>
<dbReference type="Gene3D" id="1.10.287.90">
    <property type="match status" value="1"/>
</dbReference>
<protein>
    <submittedName>
        <fullName evidence="6">Cytochrome c oxidase polypeptide II</fullName>
        <ecNumber evidence="6">1.9.3.1</ecNumber>
    </submittedName>
</protein>
<evidence type="ECO:0000256" key="1">
    <source>
        <dbReference type="ARBA" id="ARBA00004141"/>
    </source>
</evidence>
<organism evidence="6">
    <name type="scientific">hydrothermal vent metagenome</name>
    <dbReference type="NCBI Taxonomy" id="652676"/>
    <lineage>
        <taxon>unclassified sequences</taxon>
        <taxon>metagenomes</taxon>
        <taxon>ecological metagenomes</taxon>
    </lineage>
</organism>
<reference evidence="6" key="1">
    <citation type="submission" date="2018-06" db="EMBL/GenBank/DDBJ databases">
        <authorList>
            <person name="Zhirakovskaya E."/>
        </authorList>
    </citation>
    <scope>NUCLEOTIDE SEQUENCE</scope>
</reference>
<proteinExistence type="predicted"/>
<feature type="non-terminal residue" evidence="6">
    <location>
        <position position="93"/>
    </location>
</feature>
<name>A0A3B0YZ56_9ZZZZ</name>
<dbReference type="SUPFAM" id="SSF81464">
    <property type="entry name" value="Cytochrome c oxidase subunit II-like, transmembrane region"/>
    <property type="match status" value="1"/>
</dbReference>
<sequence length="93" mass="10178">MFLSKIKRLLTAWVGITLLSSAGGAAADYALNLRQGVTPISHEIYGLHMLILWICVAIAVVVFTAMFISIVLHRKSRGAKPAQFHESTTVEII</sequence>
<keyword evidence="6" id="KW-0560">Oxidoreductase</keyword>
<evidence type="ECO:0000256" key="2">
    <source>
        <dbReference type="ARBA" id="ARBA00022692"/>
    </source>
</evidence>
<dbReference type="AlphaFoldDB" id="A0A3B0YZ56"/>
<dbReference type="InterPro" id="IPR036257">
    <property type="entry name" value="Cyt_c_oxidase_su2_TM_sf"/>
</dbReference>
<evidence type="ECO:0000256" key="3">
    <source>
        <dbReference type="ARBA" id="ARBA00023136"/>
    </source>
</evidence>
<dbReference type="GO" id="GO:0022900">
    <property type="term" value="P:electron transport chain"/>
    <property type="evidence" value="ECO:0007669"/>
    <property type="project" value="InterPro"/>
</dbReference>
<dbReference type="PROSITE" id="PS50999">
    <property type="entry name" value="COX2_TM"/>
    <property type="match status" value="1"/>
</dbReference>
<dbReference type="InterPro" id="IPR011759">
    <property type="entry name" value="Cyt_c_oxidase_su2_TM_dom"/>
</dbReference>
<dbReference type="EMBL" id="UOFM01000441">
    <property type="protein sequence ID" value="VAW82000.1"/>
    <property type="molecule type" value="Genomic_DNA"/>
</dbReference>